<evidence type="ECO:0000313" key="7">
    <source>
        <dbReference type="EMBL" id="MDC3419805.1"/>
    </source>
</evidence>
<feature type="transmembrane region" description="Helical" evidence="5">
    <location>
        <begin position="25"/>
        <end position="44"/>
    </location>
</feature>
<dbReference type="GO" id="GO:0016020">
    <property type="term" value="C:membrane"/>
    <property type="evidence" value="ECO:0007669"/>
    <property type="project" value="InterPro"/>
</dbReference>
<dbReference type="GO" id="GO:0007165">
    <property type="term" value="P:signal transduction"/>
    <property type="evidence" value="ECO:0007669"/>
    <property type="project" value="UniProtKB-KW"/>
</dbReference>
<dbReference type="PROSITE" id="PS50111">
    <property type="entry name" value="CHEMOTAXIS_TRANSDUC_2"/>
    <property type="match status" value="1"/>
</dbReference>
<evidence type="ECO:0000259" key="6">
    <source>
        <dbReference type="PROSITE" id="PS50111"/>
    </source>
</evidence>
<organism evidence="7 8">
    <name type="scientific">Aquibacillus koreensis</name>
    <dbReference type="NCBI Taxonomy" id="279446"/>
    <lineage>
        <taxon>Bacteria</taxon>
        <taxon>Bacillati</taxon>
        <taxon>Bacillota</taxon>
        <taxon>Bacilli</taxon>
        <taxon>Bacillales</taxon>
        <taxon>Bacillaceae</taxon>
        <taxon>Aquibacillus</taxon>
    </lineage>
</organism>
<dbReference type="Pfam" id="PF00015">
    <property type="entry name" value="MCPsignal"/>
    <property type="match status" value="1"/>
</dbReference>
<dbReference type="InterPro" id="IPR004089">
    <property type="entry name" value="MCPsignal_dom"/>
</dbReference>
<keyword evidence="3" id="KW-0175">Coiled coil</keyword>
<evidence type="ECO:0000256" key="4">
    <source>
        <dbReference type="SAM" id="MobiDB-lite"/>
    </source>
</evidence>
<sequence>MLKKRKQIDAQLSTKQLDMVKRNSIVFLAQTIVTALVLLAIASAEFSPDSMIVLGIQVLIWGVFLFFHFTRKWIFYLQYIAIAGAMISTSYTVFTQPSATNVMSIYYLVILALIYMSLKLSIFTNLFGLVLMSYMVFAQSSSINFEEGSEITYLIYYVLISVVIFALLNVSNYMMKQTEAAREEAERLSANQEQQRQSLVNLIEVVSEKTAYITKNGEQSNVSFNEMNAAFDEIASGSTSQSQSTQEINESISGMQQQLREMSNTMEKLSNESNSTKQLSESGQEQVTALSQTIGEFKADIDAMSEEISQLIQNLNETNEFSNTIKEIANQTNLLSLNASIEAARAGEHGKGFAVVANEIRKLAEMTTDSAEKISEQLQTFSQQSDQTRNKMVEVADRMTESAEQTESTNDSFKQINTAIINLNNLSEFSNTLMQSVTESVKVIGTSTEELAAYSEESSASIQEVTATLQSCLQSNTGVLENLKELETILKSDFQK</sequence>
<dbReference type="SMART" id="SM00283">
    <property type="entry name" value="MA"/>
    <property type="match status" value="1"/>
</dbReference>
<dbReference type="Gene3D" id="1.10.287.950">
    <property type="entry name" value="Methyl-accepting chemotaxis protein"/>
    <property type="match status" value="1"/>
</dbReference>
<feature type="region of interest" description="Disordered" evidence="4">
    <location>
        <begin position="262"/>
        <end position="285"/>
    </location>
</feature>
<dbReference type="AlphaFoldDB" id="A0A9X3WJL7"/>
<evidence type="ECO:0000256" key="3">
    <source>
        <dbReference type="SAM" id="Coils"/>
    </source>
</evidence>
<evidence type="ECO:0000256" key="5">
    <source>
        <dbReference type="SAM" id="Phobius"/>
    </source>
</evidence>
<feature type="coiled-coil region" evidence="3">
    <location>
        <begin position="175"/>
        <end position="202"/>
    </location>
</feature>
<feature type="transmembrane region" description="Helical" evidence="5">
    <location>
        <begin position="105"/>
        <end position="132"/>
    </location>
</feature>
<gene>
    <name evidence="7" type="ORF">NC661_05415</name>
</gene>
<comment type="caution">
    <text evidence="7">The sequence shown here is derived from an EMBL/GenBank/DDBJ whole genome shotgun (WGS) entry which is preliminary data.</text>
</comment>
<dbReference type="PANTHER" id="PTHR32089">
    <property type="entry name" value="METHYL-ACCEPTING CHEMOTAXIS PROTEIN MCPB"/>
    <property type="match status" value="1"/>
</dbReference>
<proteinExistence type="predicted"/>
<protein>
    <submittedName>
        <fullName evidence="7">Methyl-accepting chemotaxis protein</fullName>
    </submittedName>
</protein>
<feature type="domain" description="Methyl-accepting transducer" evidence="6">
    <location>
        <begin position="216"/>
        <end position="466"/>
    </location>
</feature>
<keyword evidence="1 2" id="KW-0807">Transducer</keyword>
<dbReference type="RefSeq" id="WP_259866451.1">
    <property type="nucleotide sequence ID" value="NZ_JAMQJZ010000003.1"/>
</dbReference>
<keyword evidence="5" id="KW-0472">Membrane</keyword>
<dbReference type="EMBL" id="JAMQJZ010000003">
    <property type="protein sequence ID" value="MDC3419805.1"/>
    <property type="molecule type" value="Genomic_DNA"/>
</dbReference>
<evidence type="ECO:0000313" key="8">
    <source>
        <dbReference type="Proteomes" id="UP001145072"/>
    </source>
</evidence>
<name>A0A9X3WJL7_9BACI</name>
<keyword evidence="5" id="KW-1133">Transmembrane helix</keyword>
<dbReference type="PANTHER" id="PTHR32089:SF112">
    <property type="entry name" value="LYSOZYME-LIKE PROTEIN-RELATED"/>
    <property type="match status" value="1"/>
</dbReference>
<reference evidence="7" key="1">
    <citation type="submission" date="2022-06" db="EMBL/GenBank/DDBJ databases">
        <title>Aquibacillus sp. a new bacterium isolated from soil saline samples.</title>
        <authorList>
            <person name="Galisteo C."/>
            <person name="De La Haba R."/>
            <person name="Sanchez-Porro C."/>
            <person name="Ventosa A."/>
        </authorList>
    </citation>
    <scope>NUCLEOTIDE SEQUENCE</scope>
    <source>
        <strain evidence="7">JCM 12387</strain>
    </source>
</reference>
<evidence type="ECO:0000256" key="1">
    <source>
        <dbReference type="ARBA" id="ARBA00023224"/>
    </source>
</evidence>
<dbReference type="SUPFAM" id="SSF58104">
    <property type="entry name" value="Methyl-accepting chemotaxis protein (MCP) signaling domain"/>
    <property type="match status" value="1"/>
</dbReference>
<accession>A0A9X3WJL7</accession>
<keyword evidence="5" id="KW-0812">Transmembrane</keyword>
<feature type="transmembrane region" description="Helical" evidence="5">
    <location>
        <begin position="74"/>
        <end position="93"/>
    </location>
</feature>
<keyword evidence="8" id="KW-1185">Reference proteome</keyword>
<feature type="transmembrane region" description="Helical" evidence="5">
    <location>
        <begin position="153"/>
        <end position="175"/>
    </location>
</feature>
<evidence type="ECO:0000256" key="2">
    <source>
        <dbReference type="PROSITE-ProRule" id="PRU00284"/>
    </source>
</evidence>
<feature type="transmembrane region" description="Helical" evidence="5">
    <location>
        <begin position="50"/>
        <end position="67"/>
    </location>
</feature>
<dbReference type="Proteomes" id="UP001145072">
    <property type="component" value="Unassembled WGS sequence"/>
</dbReference>